<dbReference type="Pfam" id="PF11154">
    <property type="entry name" value="DUF2934"/>
    <property type="match status" value="1"/>
</dbReference>
<evidence type="ECO:0000313" key="3">
    <source>
        <dbReference type="Proteomes" id="UP000316313"/>
    </source>
</evidence>
<evidence type="ECO:0000313" key="2">
    <source>
        <dbReference type="EMBL" id="QDH17729.1"/>
    </source>
</evidence>
<name>A0A4Y6UJD3_9PROT</name>
<dbReference type="RefSeq" id="WP_141461955.1">
    <property type="nucleotide sequence ID" value="NZ_CP038141.1"/>
</dbReference>
<protein>
    <submittedName>
        <fullName evidence="2">DUF2934 domain-containing protein</fullName>
    </submittedName>
</protein>
<gene>
    <name evidence="2" type="ORF">E3D00_09255</name>
</gene>
<organism evidence="2 3">
    <name type="scientific">Swingsia samuiensis</name>
    <dbReference type="NCBI Taxonomy" id="1293412"/>
    <lineage>
        <taxon>Bacteria</taxon>
        <taxon>Pseudomonadati</taxon>
        <taxon>Pseudomonadota</taxon>
        <taxon>Alphaproteobacteria</taxon>
        <taxon>Acetobacterales</taxon>
        <taxon>Acetobacteraceae</taxon>
        <taxon>Swingsia</taxon>
    </lineage>
</organism>
<reference evidence="2 3" key="1">
    <citation type="submission" date="2019-03" db="EMBL/GenBank/DDBJ databases">
        <title>The complete genome sequence of Swingsia samuiensis NBRC107927(T).</title>
        <authorList>
            <person name="Chua K.-O."/>
            <person name="Chan K.-G."/>
            <person name="See-Too W.-S."/>
        </authorList>
    </citation>
    <scope>NUCLEOTIDE SEQUENCE [LARGE SCALE GENOMIC DNA]</scope>
    <source>
        <strain evidence="2 3">AH83</strain>
    </source>
</reference>
<sequence length="111" mass="12328">MDNPLEDSPQKQKRIRAKAKELWEADGKPTSGPEAYMEQASDLIGMESNPDAGQIPVKSPVRIGPEGQPIEEAKLQENLGNPGGSMNELDDKQEVPFGTRKEEDEYFKNND</sequence>
<dbReference type="EMBL" id="CP038141">
    <property type="protein sequence ID" value="QDH17729.1"/>
    <property type="molecule type" value="Genomic_DNA"/>
</dbReference>
<feature type="compositionally biased region" description="Basic and acidic residues" evidence="1">
    <location>
        <begin position="18"/>
        <end position="27"/>
    </location>
</feature>
<keyword evidence="3" id="KW-1185">Reference proteome</keyword>
<evidence type="ECO:0000256" key="1">
    <source>
        <dbReference type="SAM" id="MobiDB-lite"/>
    </source>
</evidence>
<dbReference type="InterPro" id="IPR021327">
    <property type="entry name" value="DUF2934"/>
</dbReference>
<dbReference type="AlphaFoldDB" id="A0A4Y6UJD3"/>
<dbReference type="KEGG" id="ssam:E3D00_09255"/>
<accession>A0A4Y6UJD3</accession>
<feature type="region of interest" description="Disordered" evidence="1">
    <location>
        <begin position="1"/>
        <end position="56"/>
    </location>
</feature>
<feature type="region of interest" description="Disordered" evidence="1">
    <location>
        <begin position="76"/>
        <end position="111"/>
    </location>
</feature>
<dbReference type="OrthoDB" id="9811127at2"/>
<dbReference type="Proteomes" id="UP000316313">
    <property type="component" value="Chromosome"/>
</dbReference>
<proteinExistence type="predicted"/>
<feature type="compositionally biased region" description="Basic and acidic residues" evidence="1">
    <location>
        <begin position="89"/>
        <end position="111"/>
    </location>
</feature>